<feature type="region of interest" description="Disordered" evidence="1">
    <location>
        <begin position="30"/>
        <end position="69"/>
    </location>
</feature>
<evidence type="ECO:0000313" key="2">
    <source>
        <dbReference type="EMBL" id="CEP07235.1"/>
    </source>
</evidence>
<keyword evidence="3" id="KW-1185">Reference proteome</keyword>
<dbReference type="AlphaFoldDB" id="A0A0B7MV87"/>
<feature type="compositionally biased region" description="Basic and acidic residues" evidence="1">
    <location>
        <begin position="135"/>
        <end position="144"/>
    </location>
</feature>
<protein>
    <submittedName>
        <fullName evidence="2">Uncharacterized protein</fullName>
    </submittedName>
</protein>
<dbReference type="OrthoDB" id="2287173at2759"/>
<name>A0A0B7MV87_9FUNG</name>
<dbReference type="Proteomes" id="UP000054107">
    <property type="component" value="Unassembled WGS sequence"/>
</dbReference>
<evidence type="ECO:0000256" key="1">
    <source>
        <dbReference type="SAM" id="MobiDB-lite"/>
    </source>
</evidence>
<accession>A0A0B7MV87</accession>
<dbReference type="EMBL" id="LN719137">
    <property type="protein sequence ID" value="CEP07235.1"/>
    <property type="molecule type" value="Genomic_DNA"/>
</dbReference>
<gene>
    <name evidence="2" type="primary">PARPA_00515.1 scaffold 888</name>
</gene>
<reference evidence="2 3" key="1">
    <citation type="submission" date="2014-09" db="EMBL/GenBank/DDBJ databases">
        <authorList>
            <person name="Ellenberger Sabrina"/>
        </authorList>
    </citation>
    <scope>NUCLEOTIDE SEQUENCE [LARGE SCALE GENOMIC DNA]</scope>
    <source>
        <strain evidence="2 3">CBS 412.66</strain>
    </source>
</reference>
<sequence>MNVDSDDDFQPPIKSVYNYVAPKDLFQDLKKRSGKGTSYKPKKNLPKKCKDLDAPGPSTAPRHSTAVSTPADNFDAILLAMSPEEVEGFLNTFRNSVPSLNLAKPASSSDSSISETADINTGAPAPKASDETDTDDKKAKDASKSMKCSTCGGTDHARSSSKNCSERVKGKKEGFQEFTKTTAIKTSLINCCKYESAVSKIQKLVTDITQVVFVGSIFANYYYLDQIQNKEVPSEINQNLIYQLFSVLTGQGKKANDELQACFEEVLSIVT</sequence>
<proteinExistence type="predicted"/>
<feature type="region of interest" description="Disordered" evidence="1">
    <location>
        <begin position="102"/>
        <end position="166"/>
    </location>
</feature>
<organism evidence="2 3">
    <name type="scientific">Parasitella parasitica</name>
    <dbReference type="NCBI Taxonomy" id="35722"/>
    <lineage>
        <taxon>Eukaryota</taxon>
        <taxon>Fungi</taxon>
        <taxon>Fungi incertae sedis</taxon>
        <taxon>Mucoromycota</taxon>
        <taxon>Mucoromycotina</taxon>
        <taxon>Mucoromycetes</taxon>
        <taxon>Mucorales</taxon>
        <taxon>Mucorineae</taxon>
        <taxon>Mucoraceae</taxon>
        <taxon>Parasitella</taxon>
    </lineage>
</organism>
<evidence type="ECO:0000313" key="3">
    <source>
        <dbReference type="Proteomes" id="UP000054107"/>
    </source>
</evidence>